<feature type="signal peptide" evidence="1">
    <location>
        <begin position="1"/>
        <end position="22"/>
    </location>
</feature>
<protein>
    <recommendedName>
        <fullName evidence="4">AMIN domain-containing protein</fullName>
    </recommendedName>
</protein>
<sequence length="141" mass="15808">MSKLISATLIATALLLTPTNNYQVTLAGTCASNCGPRPLQFTPGQYIRVQVVNRTPRVLKLEKLPEMRRISLEPGKEYSVDMESATEPNFSLLFWDDTGRSLQANVSKPNFGTLRLELRPSNQFPGYRSLYILNDGKVNVF</sequence>
<dbReference type="RefSeq" id="WP_190564773.1">
    <property type="nucleotide sequence ID" value="NZ_JACJQU010000027.1"/>
</dbReference>
<reference evidence="3" key="1">
    <citation type="journal article" date="2020" name="ISME J.">
        <title>Comparative genomics reveals insights into cyanobacterial evolution and habitat adaptation.</title>
        <authorList>
            <person name="Chen M.Y."/>
            <person name="Teng W.K."/>
            <person name="Zhao L."/>
            <person name="Hu C.X."/>
            <person name="Zhou Y.K."/>
            <person name="Han B.P."/>
            <person name="Song L.R."/>
            <person name="Shu W.S."/>
        </authorList>
    </citation>
    <scope>NUCLEOTIDE SEQUENCE [LARGE SCALE GENOMIC DNA]</scope>
    <source>
        <strain evidence="3">FACHB-251</strain>
    </source>
</reference>
<evidence type="ECO:0000256" key="1">
    <source>
        <dbReference type="SAM" id="SignalP"/>
    </source>
</evidence>
<dbReference type="AlphaFoldDB" id="A0A926WL94"/>
<evidence type="ECO:0000313" key="3">
    <source>
        <dbReference type="Proteomes" id="UP000662185"/>
    </source>
</evidence>
<gene>
    <name evidence="2" type="ORF">H6G06_25020</name>
</gene>
<evidence type="ECO:0000313" key="2">
    <source>
        <dbReference type="EMBL" id="MBD2296655.1"/>
    </source>
</evidence>
<evidence type="ECO:0008006" key="4">
    <source>
        <dbReference type="Google" id="ProtNLM"/>
    </source>
</evidence>
<comment type="caution">
    <text evidence="2">The sequence shown here is derived from an EMBL/GenBank/DDBJ whole genome shotgun (WGS) entry which is preliminary data.</text>
</comment>
<name>A0A926WL94_9NOST</name>
<keyword evidence="3" id="KW-1185">Reference proteome</keyword>
<feature type="chain" id="PRO_5037574365" description="AMIN domain-containing protein" evidence="1">
    <location>
        <begin position="23"/>
        <end position="141"/>
    </location>
</feature>
<accession>A0A926WL94</accession>
<dbReference type="Proteomes" id="UP000662185">
    <property type="component" value="Unassembled WGS sequence"/>
</dbReference>
<proteinExistence type="predicted"/>
<keyword evidence="1" id="KW-0732">Signal</keyword>
<organism evidence="2 3">
    <name type="scientific">Anabaena sphaerica FACHB-251</name>
    <dbReference type="NCBI Taxonomy" id="2692883"/>
    <lineage>
        <taxon>Bacteria</taxon>
        <taxon>Bacillati</taxon>
        <taxon>Cyanobacteriota</taxon>
        <taxon>Cyanophyceae</taxon>
        <taxon>Nostocales</taxon>
        <taxon>Nostocaceae</taxon>
        <taxon>Anabaena</taxon>
    </lineage>
</organism>
<dbReference type="EMBL" id="JACJQU010000027">
    <property type="protein sequence ID" value="MBD2296655.1"/>
    <property type="molecule type" value="Genomic_DNA"/>
</dbReference>